<feature type="region of interest" description="Disordered" evidence="1">
    <location>
        <begin position="123"/>
        <end position="142"/>
    </location>
</feature>
<comment type="caution">
    <text evidence="2">The sequence shown here is derived from an EMBL/GenBank/DDBJ whole genome shotgun (WGS) entry which is preliminary data.</text>
</comment>
<gene>
    <name evidence="2" type="ORF">NSK_000836</name>
</gene>
<name>A0A4D9D900_9STRA</name>
<reference evidence="2 3" key="1">
    <citation type="submission" date="2019-01" db="EMBL/GenBank/DDBJ databases">
        <title>Nuclear Genome Assembly of the Microalgal Biofuel strain Nannochloropsis salina CCMP1776.</title>
        <authorList>
            <person name="Hovde B."/>
        </authorList>
    </citation>
    <scope>NUCLEOTIDE SEQUENCE [LARGE SCALE GENOMIC DNA]</scope>
    <source>
        <strain evidence="2 3">CCMP1776</strain>
    </source>
</reference>
<dbReference type="Proteomes" id="UP000355283">
    <property type="component" value="Unassembled WGS sequence"/>
</dbReference>
<organism evidence="2 3">
    <name type="scientific">Nannochloropsis salina CCMP1776</name>
    <dbReference type="NCBI Taxonomy" id="1027361"/>
    <lineage>
        <taxon>Eukaryota</taxon>
        <taxon>Sar</taxon>
        <taxon>Stramenopiles</taxon>
        <taxon>Ochrophyta</taxon>
        <taxon>Eustigmatophyceae</taxon>
        <taxon>Eustigmatales</taxon>
        <taxon>Monodopsidaceae</taxon>
        <taxon>Microchloropsis</taxon>
        <taxon>Microchloropsis salina</taxon>
    </lineage>
</organism>
<feature type="compositionally biased region" description="Basic and acidic residues" evidence="1">
    <location>
        <begin position="123"/>
        <end position="134"/>
    </location>
</feature>
<evidence type="ECO:0000256" key="1">
    <source>
        <dbReference type="SAM" id="MobiDB-lite"/>
    </source>
</evidence>
<dbReference type="EMBL" id="SDOX01000005">
    <property type="protein sequence ID" value="TFJ87484.1"/>
    <property type="molecule type" value="Genomic_DNA"/>
</dbReference>
<evidence type="ECO:0000313" key="3">
    <source>
        <dbReference type="Proteomes" id="UP000355283"/>
    </source>
</evidence>
<proteinExistence type="predicted"/>
<accession>A0A4D9D900</accession>
<protein>
    <submittedName>
        <fullName evidence="2">Uncharacterized protein</fullName>
    </submittedName>
</protein>
<feature type="region of interest" description="Disordered" evidence="1">
    <location>
        <begin position="1"/>
        <end position="24"/>
    </location>
</feature>
<sequence>MNQDGVMNTGADAGRLDQSETGAIASSSRASPLFEDIEAIQTLTFQGRPHTLTVLVTQRPPKTDLSLRLHLISAPPMSQHWMGEYTRPYIEELIERTSKSAQIPSFTDFISLFLRTLQEQGQDIDKGGDEEVRGERKRQKEGKIEWPTHEELEERLHAARTKSKEADEVIASIYGKSRRRYLLFTHATTSARVSDRDLDAEHHDWLLLDALQHFSLTCLMSTLP</sequence>
<keyword evidence="3" id="KW-1185">Reference proteome</keyword>
<evidence type="ECO:0000313" key="2">
    <source>
        <dbReference type="EMBL" id="TFJ87484.1"/>
    </source>
</evidence>
<dbReference type="AlphaFoldDB" id="A0A4D9D900"/>